<name>A0A420VW27_9SPHI</name>
<reference evidence="1 2" key="1">
    <citation type="submission" date="2018-10" db="EMBL/GenBank/DDBJ databases">
        <title>Sphingobacterium sp. M05W1-28.</title>
        <authorList>
            <person name="Cai H."/>
        </authorList>
    </citation>
    <scope>NUCLEOTIDE SEQUENCE [LARGE SCALE GENOMIC DNA]</scope>
    <source>
        <strain evidence="1 2">M05W1-28</strain>
    </source>
</reference>
<dbReference type="AlphaFoldDB" id="A0A420VW27"/>
<organism evidence="1 2">
    <name type="scientific">Sphingobacterium puteale</name>
    <dbReference type="NCBI Taxonomy" id="2420510"/>
    <lineage>
        <taxon>Bacteria</taxon>
        <taxon>Pseudomonadati</taxon>
        <taxon>Bacteroidota</taxon>
        <taxon>Sphingobacteriia</taxon>
        <taxon>Sphingobacteriales</taxon>
        <taxon>Sphingobacteriaceae</taxon>
        <taxon>Sphingobacterium</taxon>
    </lineage>
</organism>
<evidence type="ECO:0000313" key="2">
    <source>
        <dbReference type="Proteomes" id="UP000282423"/>
    </source>
</evidence>
<dbReference type="EMBL" id="RBWS01000012">
    <property type="protein sequence ID" value="RKO70419.1"/>
    <property type="molecule type" value="Genomic_DNA"/>
</dbReference>
<dbReference type="Proteomes" id="UP000282423">
    <property type="component" value="Unassembled WGS sequence"/>
</dbReference>
<gene>
    <name evidence="1" type="ORF">D7322_16180</name>
</gene>
<keyword evidence="2" id="KW-1185">Reference proteome</keyword>
<evidence type="ECO:0000313" key="1">
    <source>
        <dbReference type="EMBL" id="RKO70419.1"/>
    </source>
</evidence>
<protein>
    <submittedName>
        <fullName evidence="1">Uncharacterized protein</fullName>
    </submittedName>
</protein>
<sequence length="71" mass="8055">MPGRGLLRILYGTSPQKKGITFSNQGRTKGEAVPKNLRTLRQLALYMKNRVSLLSANMRAERNSSFIYLNQ</sequence>
<accession>A0A420VW27</accession>
<proteinExistence type="predicted"/>
<comment type="caution">
    <text evidence="1">The sequence shown here is derived from an EMBL/GenBank/DDBJ whole genome shotgun (WGS) entry which is preliminary data.</text>
</comment>